<gene>
    <name evidence="2" type="ORF">K8V91_03305</name>
</gene>
<dbReference type="GO" id="GO:0016787">
    <property type="term" value="F:hydrolase activity"/>
    <property type="evidence" value="ECO:0007669"/>
    <property type="project" value="InterPro"/>
</dbReference>
<keyword evidence="2" id="KW-0067">ATP-binding</keyword>
<dbReference type="AlphaFoldDB" id="A0A921KKB5"/>
<dbReference type="Gene3D" id="3.40.50.300">
    <property type="entry name" value="P-loop containing nucleotide triphosphate hydrolases"/>
    <property type="match status" value="1"/>
</dbReference>
<feature type="domain" description="Helicase/UvrB N-terminal" evidence="1">
    <location>
        <begin position="8"/>
        <end position="130"/>
    </location>
</feature>
<dbReference type="GO" id="GO:0004386">
    <property type="term" value="F:helicase activity"/>
    <property type="evidence" value="ECO:0007669"/>
    <property type="project" value="UniProtKB-KW"/>
</dbReference>
<evidence type="ECO:0000313" key="3">
    <source>
        <dbReference type="Proteomes" id="UP000749320"/>
    </source>
</evidence>
<keyword evidence="2" id="KW-0378">Hydrolase</keyword>
<keyword evidence="2" id="KW-0347">Helicase</keyword>
<proteinExistence type="predicted"/>
<dbReference type="Proteomes" id="UP000749320">
    <property type="component" value="Unassembled WGS sequence"/>
</dbReference>
<dbReference type="EMBL" id="DYWV01000112">
    <property type="protein sequence ID" value="HJF39927.1"/>
    <property type="molecule type" value="Genomic_DNA"/>
</dbReference>
<organism evidence="2 3">
    <name type="scientific">Thomasclavelia spiroformis</name>
    <dbReference type="NCBI Taxonomy" id="29348"/>
    <lineage>
        <taxon>Bacteria</taxon>
        <taxon>Bacillati</taxon>
        <taxon>Bacillota</taxon>
        <taxon>Erysipelotrichia</taxon>
        <taxon>Erysipelotrichales</taxon>
        <taxon>Coprobacillaceae</taxon>
        <taxon>Thomasclavelia</taxon>
    </lineage>
</organism>
<dbReference type="GO" id="GO:0003677">
    <property type="term" value="F:DNA binding"/>
    <property type="evidence" value="ECO:0007669"/>
    <property type="project" value="InterPro"/>
</dbReference>
<comment type="caution">
    <text evidence="2">The sequence shown here is derived from an EMBL/GenBank/DDBJ whole genome shotgun (WGS) entry which is preliminary data.</text>
</comment>
<accession>A0A921KKB5</accession>
<dbReference type="InterPro" id="IPR027417">
    <property type="entry name" value="P-loop_NTPase"/>
</dbReference>
<dbReference type="GO" id="GO:0005524">
    <property type="term" value="F:ATP binding"/>
    <property type="evidence" value="ECO:0007669"/>
    <property type="project" value="InterPro"/>
</dbReference>
<keyword evidence="2" id="KW-0547">Nucleotide-binding</keyword>
<sequence>MKTDIVYNIIKNHADKESNLFLLDAPTGFGKTYNAIKYIQKNYKNKKFFFIANQLKLLPNTEEMVKDLNNNDADELKNQLLYLSSYYDSFKNYFDISYEKMDTEFKAMNNKLLKTLKSLVKNLKEEKNAEIKQLFYDKFTSTEYEFRKQVKAYLKLKKYKKKEIQELEWLTNLYPAILLEKKQIVLLTTKKFFLPIDMIYENSILLYTKQFNNSILFIDEFDTTKQVLLDIIIENTNKNYKIDCFRLFRILQNTFEKNILEEYSKAWNNEDITKTIKYLKELFSNINKKYQYILNYPFKLKDQSLITKHFIFNDDVTLTIGKDTDKKAFYIYHDQNDRYNYIVKKEKKDIEDNYIELEKICQSVINCINEFCEKMIFIIDGYREFYNKTKPELESNFASQDGCSTVIDFLNIGEENKKFIINQILQNYTNIIKSKKYIFENIDNSSKKTNKYNFYENGFSYLEVKDDIQHNLESKCYLYSYNTTPEKIIASTAMNYHVIGISATSSFKSALVNYDLDYLKQTLDIDNLFPDKQEQILIQNHYDKSNEEIYNDVKININFVGGKEESSYFEEVWKDLFDNKYIVTLNDHKKVINDNRKYLYKTMANLYKVFKDFILDNKKSSFIYFLTFNLNNQKNLVDLSKLTLRYLINDRDDIKYAILDSSEFDKNYENLKKEYLEKGKRVFIITNYNTIGAGINLQYKITSDNLKHNLHLKIDNERDYDGIFLSKPTNIIPSIEKSYFDYDKLAYAIYALEYLKAGKQIHYKNFKNSVNNLFIKTLLNRDVGYDLLIYHKYEMVCIGAAKILLQALGRICRTDNKNKMINIYVDNDNLNYLYPILDTLKSGSNNYEFNKILENIKIEDINSETLTYAKFKKINEQANKYIWSILSYYKKWNSDKINEWRNLREFVLKYPTCNSSVDSDLLQYYFNFDEEVKEYSYNKIYKYLNDVSPDITKFKSQMSFADCGLEKALNHIPGLKEYFIDKEYATTFEKNKYLLSVDLYQRIYKGAIGEVIGKYLLSCYDIELCPIDNPDHFERFDYYCNDVYFDFKNWHEDFLKEEKEQVTKTISKAEEIGARKVFVINVFSKNYKREQTFKNKLITVPWLYDIKNNKINEEIIFKIKMILNS</sequence>
<protein>
    <submittedName>
        <fullName evidence="2">DEAD/DEAH box helicase family protein</fullName>
    </submittedName>
</protein>
<reference evidence="2" key="2">
    <citation type="submission" date="2021-09" db="EMBL/GenBank/DDBJ databases">
        <authorList>
            <person name="Gilroy R."/>
        </authorList>
    </citation>
    <scope>NUCLEOTIDE SEQUENCE</scope>
    <source>
        <strain evidence="2">CHK193-16274</strain>
    </source>
</reference>
<evidence type="ECO:0000313" key="2">
    <source>
        <dbReference type="EMBL" id="HJF39927.1"/>
    </source>
</evidence>
<evidence type="ECO:0000259" key="1">
    <source>
        <dbReference type="Pfam" id="PF04851"/>
    </source>
</evidence>
<dbReference type="InterPro" id="IPR006935">
    <property type="entry name" value="Helicase/UvrB_N"/>
</dbReference>
<name>A0A921KKB5_9FIRM</name>
<reference evidence="2" key="1">
    <citation type="journal article" date="2021" name="PeerJ">
        <title>Extensive microbial diversity within the chicken gut microbiome revealed by metagenomics and culture.</title>
        <authorList>
            <person name="Gilroy R."/>
            <person name="Ravi A."/>
            <person name="Getino M."/>
            <person name="Pursley I."/>
            <person name="Horton D.L."/>
            <person name="Alikhan N.F."/>
            <person name="Baker D."/>
            <person name="Gharbi K."/>
            <person name="Hall N."/>
            <person name="Watson M."/>
            <person name="Adriaenssens E.M."/>
            <person name="Foster-Nyarko E."/>
            <person name="Jarju S."/>
            <person name="Secka A."/>
            <person name="Antonio M."/>
            <person name="Oren A."/>
            <person name="Chaudhuri R.R."/>
            <person name="La Ragione R."/>
            <person name="Hildebrand F."/>
            <person name="Pallen M.J."/>
        </authorList>
    </citation>
    <scope>NUCLEOTIDE SEQUENCE</scope>
    <source>
        <strain evidence="2">CHK193-16274</strain>
    </source>
</reference>
<dbReference type="RefSeq" id="WP_191376159.1">
    <property type="nucleotide sequence ID" value="NZ_CAJFOD010000074.1"/>
</dbReference>
<dbReference type="Pfam" id="PF04851">
    <property type="entry name" value="ResIII"/>
    <property type="match status" value="1"/>
</dbReference>